<dbReference type="GeneID" id="59160352"/>
<protein>
    <submittedName>
        <fullName evidence="2">Uncharacterized protein</fullName>
    </submittedName>
</protein>
<evidence type="ECO:0000313" key="2">
    <source>
        <dbReference type="EMBL" id="QGX08241.1"/>
    </source>
</evidence>
<dbReference type="KEGG" id="jme:EEW87_16345"/>
<organism evidence="2 3">
    <name type="scientific">Janibacter melonis</name>
    <dbReference type="NCBI Taxonomy" id="262209"/>
    <lineage>
        <taxon>Bacteria</taxon>
        <taxon>Bacillati</taxon>
        <taxon>Actinomycetota</taxon>
        <taxon>Actinomycetes</taxon>
        <taxon>Micrococcales</taxon>
        <taxon>Intrasporangiaceae</taxon>
        <taxon>Janibacter</taxon>
    </lineage>
</organism>
<sequence>MSDTEIGQVQGVEVEEAGGNAVGDHPVGTTVLQLDDASEFAEIEGSARIGDTVVGVLSADHEANTVTLAAGGLPVALEDGDRVFVDPPAVTTYAQVMTEVGEDALLVEIPFGMKAFNGLTEGDLVRFTEDTETGALRVVEVLGADPTVPAERIPDADELLLQERMKTLGQVLDENEAAVTDAGTRLGQAEAELAESQAALTRAEASLAELETGLDTNTGAINDAKGELADAKVDIERARLDLSNLAGVDQTVGVNILIDGAAERTGTGSVVIPVESALAGVGEALTPAAPAVGIDPQFDTVATDRTQVTGTWSGVTPATGYQVKVYSRLDTDYLQGTFNLAANGTWTSGTTRIRTGEKIVKLVRKSDAEVITTNKDPKNPYKDVSVQVYAVLDVPYLMDTVPLGADGAFKANVTGAGEKMARVIRTSTGEVLASSEWSQKNLVRSFNVEKDDPAYDPRLNRRSAVYDDGLAALAFLDYGEIERAEAILRALEKVQNPSGSWCFNYDTQSLSFDDPYIRTGAVAWVVMAAIHHKRVTGLDTFQAMAIKGSDYLIAQQDKNASAPTFGLVRLGEGRYLANGDFVEGQIEGAGTEHNIDAWFVFRDIYEQTGLARFNTARQQVENGMLTRLWNEQEGRLNQGYNDDAEALDCDSWGGMFLNAVGENSKAVSALAHLGVYKVKNASIEKNSTTEHWNKHYENSGPLNGYKPYGRGYNNPPSLVWFEGTLGVLLFKKRMGLDYSEEMNTILRMRNTTGRNGQWVQVSYTQAPWPYEFQTWPAVANAAWTALAVSDAPGVFRHSATQVNGTTAPPKGFSESQAQLVASQAIDFLKESQDAPNGQSVQFDQAYTSEYTGAVSGTVSNFTDPAFTPVTITMSFDVKGGTAGDLTIRPYQNAGVSVADTAVVPVDDVWSRQSITTTVKRWSAASAGAVELAGATGQALTVKNIKIEFGAKATPYSPSMTLDLSKLVASNAVMGKAVTTKLVAEIADIVTARIENLTVTGTSHLSTVVAQRIAADTAQFINLTVEQLTATGTSNLNSVVAQRIAAGVSDLVEANIGKLVVTGDAHLNTVTAQRIGADVGTYVQLTVDQLLAGNLDVVMNISTGGAIVAGNSLGRAAELNEEGLSLYDVDGDGGRYVSTSIGGSGADTFWITDANGDRIAGFAEDGTVTGQSGYFSGDVFAAGLPLLGTLADAENGSLDPGWLDQLPWGVIARQRFTVTSSTRAAGEEWGYASLGATMIKGRVYRLGATCMTKSSTNSGAITVRLRLATDGDPITISSPMEAQGSVSGPTIGEYYYQGILEGFAGVDSTTDVEMLLTYYGANGGTATMSEAELWIEDVGPTGSYGGGSYNTGGQTSGGGGGGSTTVTERTYVSTWTATSSVTYKGDGTQRGSDAQGDIIQGYNSYNGLQKGAFLFSGSATSGETTKTMSAALSGATVKKVEIYLYANHTYFGAGGTVSLMRATQTSMPSTWSGVTRTGTAKTYNLKSGEGKWVTVDTSFASSRLFTVAIDSTSGTYYLRFNGHTDSPNYTRPKIRVTYER</sequence>
<dbReference type="Gene3D" id="1.50.10.20">
    <property type="match status" value="1"/>
</dbReference>
<dbReference type="InterPro" id="IPR008928">
    <property type="entry name" value="6-hairpin_glycosidase_sf"/>
</dbReference>
<feature type="coiled-coil region" evidence="1">
    <location>
        <begin position="186"/>
        <end position="241"/>
    </location>
</feature>
<keyword evidence="1" id="KW-0175">Coiled coil</keyword>
<dbReference type="RefSeq" id="WP_163562354.1">
    <property type="nucleotide sequence ID" value="NZ_CP044548.2"/>
</dbReference>
<accession>A0A650GE71</accession>
<evidence type="ECO:0000256" key="1">
    <source>
        <dbReference type="SAM" id="Coils"/>
    </source>
</evidence>
<dbReference type="Proteomes" id="UP000271708">
    <property type="component" value="Chromosome"/>
</dbReference>
<dbReference type="EMBL" id="CP044548">
    <property type="protein sequence ID" value="QGX08241.1"/>
    <property type="molecule type" value="Genomic_DNA"/>
</dbReference>
<evidence type="ECO:0000313" key="3">
    <source>
        <dbReference type="Proteomes" id="UP000271708"/>
    </source>
</evidence>
<dbReference type="SUPFAM" id="SSF48208">
    <property type="entry name" value="Six-hairpin glycosidases"/>
    <property type="match status" value="1"/>
</dbReference>
<name>A0A650GE71_9MICO</name>
<reference evidence="2 3" key="1">
    <citation type="submission" date="2019-09" db="EMBL/GenBank/DDBJ databases">
        <title>Complete Genome Sequence of Janibacter melonis M714 with both human health impact and industrial applications.</title>
        <authorList>
            <person name="Jin M."/>
            <person name="Zhao Q.R."/>
        </authorList>
    </citation>
    <scope>NUCLEOTIDE SEQUENCE [LARGE SCALE GENOMIC DNA]</scope>
    <source>
        <strain evidence="2 3">M714</strain>
    </source>
</reference>
<gene>
    <name evidence="2" type="ORF">EEW87_16345</name>
</gene>
<dbReference type="Gene3D" id="1.20.120.330">
    <property type="entry name" value="Nucleotidyltransferases domain 2"/>
    <property type="match status" value="1"/>
</dbReference>
<proteinExistence type="predicted"/>
<dbReference type="GO" id="GO:0005975">
    <property type="term" value="P:carbohydrate metabolic process"/>
    <property type="evidence" value="ECO:0007669"/>
    <property type="project" value="InterPro"/>
</dbReference>